<evidence type="ECO:0000313" key="3">
    <source>
        <dbReference type="EMBL" id="TFH80900.1"/>
    </source>
</evidence>
<evidence type="ECO:0000256" key="1">
    <source>
        <dbReference type="SAM" id="SignalP"/>
    </source>
</evidence>
<dbReference type="PROSITE" id="PS51257">
    <property type="entry name" value="PROKAR_LIPOPROTEIN"/>
    <property type="match status" value="1"/>
</dbReference>
<feature type="signal peptide" evidence="1">
    <location>
        <begin position="1"/>
        <end position="19"/>
    </location>
</feature>
<reference evidence="2 4" key="1">
    <citation type="submission" date="2018-05" db="EMBL/GenBank/DDBJ databases">
        <title>Complete genome sequence of Pseudomonas kribbensis 46-2(T).</title>
        <authorList>
            <person name="Jeong H."/>
            <person name="Lee S.-G."/>
            <person name="Rha E."/>
            <person name="Kim H."/>
        </authorList>
    </citation>
    <scope>NUCLEOTIDE SEQUENCE [LARGE SCALE GENOMIC DNA]</scope>
    <source>
        <strain evidence="2 4">46-2</strain>
    </source>
</reference>
<dbReference type="OrthoDB" id="8607336at2"/>
<dbReference type="AlphaFoldDB" id="A0A345RRS6"/>
<name>A0A345RRS6_9PSED</name>
<sequence>MKTLIATLSLAAVVLTGCATPKQWEATGGSKTDGVVQVSYELGQFESGQTSAAQGLATAEGRCKVWGYKSAEVSGSEKNICRTMGQYNCLQTTITQDYLCKR</sequence>
<dbReference type="Proteomes" id="UP000253720">
    <property type="component" value="Chromosome"/>
</dbReference>
<reference evidence="3 5" key="2">
    <citation type="submission" date="2019-03" db="EMBL/GenBank/DDBJ databases">
        <title>Draft genome sequence of humic substances-degrading Pseudomonas kribbensis CHA-19 from forest soil.</title>
        <authorList>
            <person name="Kim D."/>
        </authorList>
    </citation>
    <scope>NUCLEOTIDE SEQUENCE [LARGE SCALE GENOMIC DNA]</scope>
    <source>
        <strain evidence="3 5">CHA-19</strain>
    </source>
</reference>
<dbReference type="InterPro" id="IPR025731">
    <property type="entry name" value="YecR-like"/>
</dbReference>
<dbReference type="KEGG" id="pke:DLD99_16430"/>
<proteinExistence type="predicted"/>
<dbReference type="Proteomes" id="UP000297555">
    <property type="component" value="Unassembled WGS sequence"/>
</dbReference>
<accession>A0A345RRS6</accession>
<feature type="chain" id="PRO_5044584527" description="YecR-like lipoprotein" evidence="1">
    <location>
        <begin position="20"/>
        <end position="102"/>
    </location>
</feature>
<keyword evidence="1" id="KW-0732">Signal</keyword>
<dbReference type="RefSeq" id="WP_007950440.1">
    <property type="nucleotide sequence ID" value="NZ_CP029608.1"/>
</dbReference>
<keyword evidence="4" id="KW-1185">Reference proteome</keyword>
<dbReference type="EMBL" id="SPDQ01000013">
    <property type="protein sequence ID" value="TFH80900.1"/>
    <property type="molecule type" value="Genomic_DNA"/>
</dbReference>
<dbReference type="Pfam" id="PF13992">
    <property type="entry name" value="YecR"/>
    <property type="match status" value="1"/>
</dbReference>
<organism evidence="2 4">
    <name type="scientific">Pseudomonas kribbensis</name>
    <dbReference type="NCBI Taxonomy" id="1628086"/>
    <lineage>
        <taxon>Bacteria</taxon>
        <taxon>Pseudomonadati</taxon>
        <taxon>Pseudomonadota</taxon>
        <taxon>Gammaproteobacteria</taxon>
        <taxon>Pseudomonadales</taxon>
        <taxon>Pseudomonadaceae</taxon>
        <taxon>Pseudomonas</taxon>
    </lineage>
</organism>
<gene>
    <name evidence="2" type="ORF">DLD99_16430</name>
    <name evidence="3" type="ORF">E4J90_11620</name>
</gene>
<evidence type="ECO:0000313" key="2">
    <source>
        <dbReference type="EMBL" id="AXI61992.1"/>
    </source>
</evidence>
<evidence type="ECO:0000313" key="5">
    <source>
        <dbReference type="Proteomes" id="UP000297555"/>
    </source>
</evidence>
<protein>
    <recommendedName>
        <fullName evidence="6">YecR-like lipoprotein</fullName>
    </recommendedName>
</protein>
<dbReference type="EMBL" id="CP029608">
    <property type="protein sequence ID" value="AXI61992.1"/>
    <property type="molecule type" value="Genomic_DNA"/>
</dbReference>
<evidence type="ECO:0000313" key="4">
    <source>
        <dbReference type="Proteomes" id="UP000253720"/>
    </source>
</evidence>
<evidence type="ECO:0008006" key="6">
    <source>
        <dbReference type="Google" id="ProtNLM"/>
    </source>
</evidence>